<dbReference type="NCBIfam" id="TIGR02967">
    <property type="entry name" value="guan_deamin"/>
    <property type="match status" value="1"/>
</dbReference>
<name>A0A8H7Y5Z5_PSICU</name>
<dbReference type="InterPro" id="IPR051607">
    <property type="entry name" value="Metallo-dep_hydrolases"/>
</dbReference>
<gene>
    <name evidence="10" type="ORF">JR316_003883</name>
</gene>
<organism evidence="10">
    <name type="scientific">Psilocybe cubensis</name>
    <name type="common">Psychedelic mushroom</name>
    <name type="synonym">Stropharia cubensis</name>
    <dbReference type="NCBI Taxonomy" id="181762"/>
    <lineage>
        <taxon>Eukaryota</taxon>
        <taxon>Fungi</taxon>
        <taxon>Dikarya</taxon>
        <taxon>Basidiomycota</taxon>
        <taxon>Agaricomycotina</taxon>
        <taxon>Agaricomycetes</taxon>
        <taxon>Agaricomycetidae</taxon>
        <taxon>Agaricales</taxon>
        <taxon>Agaricineae</taxon>
        <taxon>Strophariaceae</taxon>
        <taxon>Psilocybe</taxon>
    </lineage>
</organism>
<dbReference type="OrthoDB" id="194468at2759"/>
<dbReference type="GO" id="GO:0008270">
    <property type="term" value="F:zinc ion binding"/>
    <property type="evidence" value="ECO:0007669"/>
    <property type="project" value="UniProtKB-UniRule"/>
</dbReference>
<keyword evidence="5 8" id="KW-0862">Zinc</keyword>
<evidence type="ECO:0000313" key="10">
    <source>
        <dbReference type="EMBL" id="KAG5171795.1"/>
    </source>
</evidence>
<dbReference type="GO" id="GO:0008892">
    <property type="term" value="F:guanine deaminase activity"/>
    <property type="evidence" value="ECO:0007669"/>
    <property type="project" value="UniProtKB-UniRule"/>
</dbReference>
<dbReference type="UniPathway" id="UPA00603">
    <property type="reaction ID" value="UER00660"/>
</dbReference>
<dbReference type="AlphaFoldDB" id="A0A8H7Y5Z5"/>
<dbReference type="PANTHER" id="PTHR11271:SF6">
    <property type="entry name" value="GUANINE DEAMINASE"/>
    <property type="match status" value="1"/>
</dbReference>
<dbReference type="InterPro" id="IPR014311">
    <property type="entry name" value="Guanine_deaminase"/>
</dbReference>
<dbReference type="EMBL" id="JAFIQS010000003">
    <property type="protein sequence ID" value="KAG5171795.1"/>
    <property type="molecule type" value="Genomic_DNA"/>
</dbReference>
<comment type="similarity">
    <text evidence="2 8">Belongs to the metallo-dependent hydrolases superfamily. ATZ/TRZ family.</text>
</comment>
<feature type="domain" description="Amidohydrolase-related" evidence="9">
    <location>
        <begin position="73"/>
        <end position="479"/>
    </location>
</feature>
<comment type="pathway">
    <text evidence="1 8">Purine metabolism; guanine degradation; xanthine from guanine: step 1/1.</text>
</comment>
<dbReference type="GO" id="GO:0006147">
    <property type="term" value="P:guanine catabolic process"/>
    <property type="evidence" value="ECO:0007669"/>
    <property type="project" value="UniProtKB-UniRule"/>
</dbReference>
<dbReference type="InterPro" id="IPR011059">
    <property type="entry name" value="Metal-dep_hydrolase_composite"/>
</dbReference>
<dbReference type="Pfam" id="PF01979">
    <property type="entry name" value="Amidohydro_1"/>
    <property type="match status" value="1"/>
</dbReference>
<evidence type="ECO:0000256" key="5">
    <source>
        <dbReference type="ARBA" id="ARBA00022833"/>
    </source>
</evidence>
<dbReference type="EC" id="3.5.4.3" evidence="8"/>
<comment type="function">
    <text evidence="7 8">Catalyzes the hydrolytic deamination of guanine, producing xanthine and ammonia.</text>
</comment>
<dbReference type="InterPro" id="IPR006680">
    <property type="entry name" value="Amidohydro-rel"/>
</dbReference>
<evidence type="ECO:0000256" key="6">
    <source>
        <dbReference type="ARBA" id="ARBA00051148"/>
    </source>
</evidence>
<evidence type="ECO:0000256" key="8">
    <source>
        <dbReference type="RuleBase" id="RU366009"/>
    </source>
</evidence>
<evidence type="ECO:0000256" key="4">
    <source>
        <dbReference type="ARBA" id="ARBA00022801"/>
    </source>
</evidence>
<evidence type="ECO:0000256" key="7">
    <source>
        <dbReference type="ARBA" id="ARBA00056079"/>
    </source>
</evidence>
<comment type="catalytic activity">
    <reaction evidence="6 8">
        <text>guanine + H2O + H(+) = xanthine + NH4(+)</text>
        <dbReference type="Rhea" id="RHEA:14665"/>
        <dbReference type="ChEBI" id="CHEBI:15377"/>
        <dbReference type="ChEBI" id="CHEBI:15378"/>
        <dbReference type="ChEBI" id="CHEBI:16235"/>
        <dbReference type="ChEBI" id="CHEBI:17712"/>
        <dbReference type="ChEBI" id="CHEBI:28938"/>
        <dbReference type="EC" id="3.5.4.3"/>
    </reaction>
</comment>
<sequence length="486" mass="52925">MESIKKSCIFYGAVINPKSLQSFSVSPQCLLAVDAIGNIDWIVDDVEPHTLQDVLASKGCIESEVIALREGEFIIPGFIDTHTHAPQVPNMGTGGQYELLDWLENVTFPTEAKFSDVNFARETYTSVVRRVIDSGTTTCCYYGSLHLEATKILADIVYAFGQRAFVGKCNMNRHCPGHYIEPSFEDSVADTQTLISYIRSLSPQQDNSSQEPLVQPILTPRFAISCTDDLLSSLGNLASSDPKLRIQTHISENKSEISFTRELFPSASSYAGVYDMFGLLRQNTILAHAVHLTEDEIDLIKSKDAGISHCPTSNFNLSSGIAPVGVYLDKGIKVGLGTDVSGGFNVSILNAIQNASVAAKVCSLQTGNSGSESSSMSAIYANKQLSIPSLFYLATIGGAAVCGLENQVGSFATGKSFDALIVNVRDEAGNPTIWGLDDTNFTNLSIEDKKKHLEGWLERFLFCGDDRNIERVYVQGTFVGGRTFRR</sequence>
<dbReference type="PANTHER" id="PTHR11271">
    <property type="entry name" value="GUANINE DEAMINASE"/>
    <property type="match status" value="1"/>
</dbReference>
<dbReference type="GO" id="GO:0005829">
    <property type="term" value="C:cytosol"/>
    <property type="evidence" value="ECO:0007669"/>
    <property type="project" value="TreeGrafter"/>
</dbReference>
<reference evidence="10" key="1">
    <citation type="submission" date="2021-02" db="EMBL/GenBank/DDBJ databases">
        <title>Psilocybe cubensis genome.</title>
        <authorList>
            <person name="Mckernan K.J."/>
            <person name="Crawford S."/>
            <person name="Trippe A."/>
            <person name="Kane L.T."/>
            <person name="Mclaughlin S."/>
        </authorList>
    </citation>
    <scope>NUCLEOTIDE SEQUENCE [LARGE SCALE GENOMIC DNA]</scope>
    <source>
        <strain evidence="10">MGC-MH-2018</strain>
    </source>
</reference>
<protein>
    <recommendedName>
        <fullName evidence="8">Guanine deaminase</fullName>
        <shortName evidence="8">Guanase</shortName>
        <ecNumber evidence="8">3.5.4.3</ecNumber>
    </recommendedName>
    <alternativeName>
        <fullName evidence="8">Guanine aminohydrolase</fullName>
    </alternativeName>
</protein>
<keyword evidence="3 8" id="KW-0479">Metal-binding</keyword>
<evidence type="ECO:0000259" key="9">
    <source>
        <dbReference type="Pfam" id="PF01979"/>
    </source>
</evidence>
<proteinExistence type="inferred from homology"/>
<dbReference type="SUPFAM" id="SSF51556">
    <property type="entry name" value="Metallo-dependent hydrolases"/>
    <property type="match status" value="1"/>
</dbReference>
<comment type="cofactor">
    <cofactor evidence="8">
        <name>Zn(2+)</name>
        <dbReference type="ChEBI" id="CHEBI:29105"/>
    </cofactor>
    <text evidence="8">Binds 1 zinc ion per subunit.</text>
</comment>
<evidence type="ECO:0000256" key="3">
    <source>
        <dbReference type="ARBA" id="ARBA00022723"/>
    </source>
</evidence>
<dbReference type="FunFam" id="3.20.20.140:FF:000022">
    <property type="entry name" value="Guanine deaminase"/>
    <property type="match status" value="1"/>
</dbReference>
<dbReference type="Gene3D" id="3.20.20.140">
    <property type="entry name" value="Metal-dependent hydrolases"/>
    <property type="match status" value="1"/>
</dbReference>
<accession>A0A8H7Y5Z5</accession>
<dbReference type="Gene3D" id="2.30.40.10">
    <property type="entry name" value="Urease, subunit C, domain 1"/>
    <property type="match status" value="1"/>
</dbReference>
<evidence type="ECO:0000256" key="2">
    <source>
        <dbReference type="ARBA" id="ARBA00006745"/>
    </source>
</evidence>
<comment type="caution">
    <text evidence="10">The sequence shown here is derived from an EMBL/GenBank/DDBJ whole genome shotgun (WGS) entry which is preliminary data.</text>
</comment>
<keyword evidence="4 8" id="KW-0378">Hydrolase</keyword>
<evidence type="ECO:0000256" key="1">
    <source>
        <dbReference type="ARBA" id="ARBA00004984"/>
    </source>
</evidence>
<dbReference type="InterPro" id="IPR032466">
    <property type="entry name" value="Metal_Hydrolase"/>
</dbReference>